<gene>
    <name evidence="4" type="ORF">C5Y98_19640</name>
</gene>
<dbReference type="PANTHER" id="PTHR44196">
    <property type="entry name" value="DEHYDROGENASE/REDUCTASE SDR FAMILY MEMBER 7B"/>
    <property type="match status" value="1"/>
</dbReference>
<dbReference type="PIRSF" id="PIRSF000126">
    <property type="entry name" value="11-beta-HSD1"/>
    <property type="match status" value="1"/>
</dbReference>
<dbReference type="InterPro" id="IPR036291">
    <property type="entry name" value="NAD(P)-bd_dom_sf"/>
</dbReference>
<dbReference type="Proteomes" id="UP000239388">
    <property type="component" value="Unassembled WGS sequence"/>
</dbReference>
<dbReference type="AlphaFoldDB" id="A0A2S8FHG3"/>
<dbReference type="OrthoDB" id="9808814at2"/>
<evidence type="ECO:0000256" key="1">
    <source>
        <dbReference type="ARBA" id="ARBA00006484"/>
    </source>
</evidence>
<proteinExistence type="inferred from homology"/>
<dbReference type="GO" id="GO:0016491">
    <property type="term" value="F:oxidoreductase activity"/>
    <property type="evidence" value="ECO:0007669"/>
    <property type="project" value="UniProtKB-KW"/>
</dbReference>
<evidence type="ECO:0000313" key="5">
    <source>
        <dbReference type="Proteomes" id="UP000239388"/>
    </source>
</evidence>
<accession>A0A2S8FHG3</accession>
<comment type="caution">
    <text evidence="4">The sequence shown here is derived from an EMBL/GenBank/DDBJ whole genome shotgun (WGS) entry which is preliminary data.</text>
</comment>
<sequence length="257" mass="29003">MKNTALITGASSGIGRQLAWVHAETKGDLVLIARREEALHELRDQLIAEHGIEVICIPLDLNEPGAVERLFQEVTEQGIEVEYLINNAGFGLHGLYHEQDWATDEAMIHLNVTVLCEMTHRFLPGMIHRKRGRILNVGSTAGFQPGPLMAVYYASKAYVLSFSQAIAEEVERYGITVTVLCPGPVDTEFFDRADAKQVSMFKTGATARSVAELGYRAMLKGRLVVINEWRLWFIQNWINPWVPRRAMLKVSRWLLET</sequence>
<organism evidence="4 5">
    <name type="scientific">Blastopirellula marina</name>
    <dbReference type="NCBI Taxonomy" id="124"/>
    <lineage>
        <taxon>Bacteria</taxon>
        <taxon>Pseudomonadati</taxon>
        <taxon>Planctomycetota</taxon>
        <taxon>Planctomycetia</taxon>
        <taxon>Pirellulales</taxon>
        <taxon>Pirellulaceae</taxon>
        <taxon>Blastopirellula</taxon>
    </lineage>
</organism>
<dbReference type="GO" id="GO:0016020">
    <property type="term" value="C:membrane"/>
    <property type="evidence" value="ECO:0007669"/>
    <property type="project" value="TreeGrafter"/>
</dbReference>
<dbReference type="RefSeq" id="WP_105356717.1">
    <property type="nucleotide sequence ID" value="NZ_PUIB01000019.1"/>
</dbReference>
<dbReference type="EMBL" id="PUIB01000019">
    <property type="protein sequence ID" value="PQO31631.1"/>
    <property type="molecule type" value="Genomic_DNA"/>
</dbReference>
<dbReference type="Pfam" id="PF00106">
    <property type="entry name" value="adh_short"/>
    <property type="match status" value="1"/>
</dbReference>
<dbReference type="PRINTS" id="PR00080">
    <property type="entry name" value="SDRFAMILY"/>
</dbReference>
<dbReference type="SUPFAM" id="SSF51735">
    <property type="entry name" value="NAD(P)-binding Rossmann-fold domains"/>
    <property type="match status" value="1"/>
</dbReference>
<dbReference type="InterPro" id="IPR002347">
    <property type="entry name" value="SDR_fam"/>
</dbReference>
<comment type="similarity">
    <text evidence="1 3">Belongs to the short-chain dehydrogenases/reductases (SDR) family.</text>
</comment>
<dbReference type="PRINTS" id="PR00081">
    <property type="entry name" value="GDHRDH"/>
</dbReference>
<reference evidence="4 5" key="1">
    <citation type="submission" date="2018-02" db="EMBL/GenBank/DDBJ databases">
        <title>Comparative genomes isolates from brazilian mangrove.</title>
        <authorList>
            <person name="Araujo J.E."/>
            <person name="Taketani R.G."/>
            <person name="Silva M.C.P."/>
            <person name="Loureco M.V."/>
            <person name="Andreote F.D."/>
        </authorList>
    </citation>
    <scope>NUCLEOTIDE SEQUENCE [LARGE SCALE GENOMIC DNA]</scope>
    <source>
        <strain evidence="4 5">NAP PRIS-MGV</strain>
    </source>
</reference>
<protein>
    <submittedName>
        <fullName evidence="4">Short-chain dehydrogenase</fullName>
    </submittedName>
</protein>
<dbReference type="PANTHER" id="PTHR44196:SF2">
    <property type="entry name" value="SHORT-CHAIN DEHYDROGENASE-RELATED"/>
    <property type="match status" value="1"/>
</dbReference>
<evidence type="ECO:0000256" key="2">
    <source>
        <dbReference type="ARBA" id="ARBA00023002"/>
    </source>
</evidence>
<evidence type="ECO:0000313" key="4">
    <source>
        <dbReference type="EMBL" id="PQO31631.1"/>
    </source>
</evidence>
<dbReference type="Gene3D" id="3.40.50.720">
    <property type="entry name" value="NAD(P)-binding Rossmann-like Domain"/>
    <property type="match status" value="1"/>
</dbReference>
<name>A0A2S8FHG3_9BACT</name>
<evidence type="ECO:0000256" key="3">
    <source>
        <dbReference type="RuleBase" id="RU000363"/>
    </source>
</evidence>
<keyword evidence="2" id="KW-0560">Oxidoreductase</keyword>